<dbReference type="GO" id="GO:0005634">
    <property type="term" value="C:nucleus"/>
    <property type="evidence" value="ECO:0007669"/>
    <property type="project" value="TreeGrafter"/>
</dbReference>
<dbReference type="KEGG" id="malb:109963245"/>
<keyword evidence="4" id="KW-1185">Reference proteome</keyword>
<feature type="compositionally biased region" description="Low complexity" evidence="1">
    <location>
        <begin position="250"/>
        <end position="266"/>
    </location>
</feature>
<dbReference type="PANTHER" id="PTHR23098">
    <property type="entry name" value="AGAP001331-PA-RELATED"/>
    <property type="match status" value="1"/>
</dbReference>
<sequence length="514" mass="55243">MSALWCDDEEELRVGGVKGGLRAKPRFSFTEVKLLLEAVKRNRYIILRKFNQGVSAETKKQTWAEITDQINSLGENHREVRQIMKKWADLKCDGKRRIAALRGPNGSNLRKKNLGPVERMVHKILMMSPRGDGDSDLDLGEDDDFSKLFSKGPPPNPPAYSYLSLTDSSHSLPGGASFDISPLSSPEKELTGDPFSSDFDFDLADDGEHTLDFDENENSMFSSLPPPSSTSLDPLPDNALMRVKPVHTYSRNNSQNHNHSQNHTSSRPPPGPSSSTVASTSSVFPSVSDAVSSSAVPPLSQSPTSSSMTASGLSAPSSSSCLFAHPPASSSATVVPTDSTFRPVPTSFSIPPPLAPPATSSTAVSSSSSGASATSALSSSVPSASSRQPPPSSSVPPPYHPPTSSSNPSDPLPAGASFYRSQDQVAQMASQSLQQQRASRMLLTSVSQSLEILAQSVQLLVESQHEFVQESLQLQRETVDILRDFSNTALTMLRDKTHSGHLAAHQHHHPPSHF</sequence>
<evidence type="ECO:0000313" key="4">
    <source>
        <dbReference type="Proteomes" id="UP000261600"/>
    </source>
</evidence>
<feature type="compositionally biased region" description="Pro residues" evidence="1">
    <location>
        <begin position="388"/>
        <end position="401"/>
    </location>
</feature>
<dbReference type="Ensembl" id="ENSMALT00000015803.1">
    <property type="protein sequence ID" value="ENSMALP00000015489.1"/>
    <property type="gene ID" value="ENSMALG00000010887.1"/>
</dbReference>
<feature type="compositionally biased region" description="Acidic residues" evidence="1">
    <location>
        <begin position="134"/>
        <end position="144"/>
    </location>
</feature>
<accession>A0A3Q3J9Q5</accession>
<feature type="domain" description="Myb/SANT-like DNA-binding" evidence="2">
    <location>
        <begin position="24"/>
        <end position="99"/>
    </location>
</feature>
<feature type="region of interest" description="Disordered" evidence="1">
    <location>
        <begin position="130"/>
        <end position="237"/>
    </location>
</feature>
<feature type="region of interest" description="Disordered" evidence="1">
    <location>
        <begin position="250"/>
        <end position="319"/>
    </location>
</feature>
<organism evidence="3 4">
    <name type="scientific">Monopterus albus</name>
    <name type="common">Swamp eel</name>
    <dbReference type="NCBI Taxonomy" id="43700"/>
    <lineage>
        <taxon>Eukaryota</taxon>
        <taxon>Metazoa</taxon>
        <taxon>Chordata</taxon>
        <taxon>Craniata</taxon>
        <taxon>Vertebrata</taxon>
        <taxon>Euteleostomi</taxon>
        <taxon>Actinopterygii</taxon>
        <taxon>Neopterygii</taxon>
        <taxon>Teleostei</taxon>
        <taxon>Neoteleostei</taxon>
        <taxon>Acanthomorphata</taxon>
        <taxon>Anabantaria</taxon>
        <taxon>Synbranchiformes</taxon>
        <taxon>Synbranchidae</taxon>
        <taxon>Monopterus</taxon>
    </lineage>
</organism>
<evidence type="ECO:0000313" key="3">
    <source>
        <dbReference type="Ensembl" id="ENSMALP00000015489.1"/>
    </source>
</evidence>
<name>A0A3Q3J9Q5_MONAL</name>
<feature type="region of interest" description="Disordered" evidence="1">
    <location>
        <begin position="346"/>
        <end position="416"/>
    </location>
</feature>
<dbReference type="Proteomes" id="UP000261600">
    <property type="component" value="Unplaced"/>
</dbReference>
<proteinExistence type="predicted"/>
<dbReference type="STRING" id="43700.ENSMALP00000015489"/>
<reference evidence="3" key="1">
    <citation type="submission" date="2025-08" db="UniProtKB">
        <authorList>
            <consortium name="Ensembl"/>
        </authorList>
    </citation>
    <scope>IDENTIFICATION</scope>
</reference>
<reference evidence="3" key="2">
    <citation type="submission" date="2025-09" db="UniProtKB">
        <authorList>
            <consortium name="Ensembl"/>
        </authorList>
    </citation>
    <scope>IDENTIFICATION</scope>
</reference>
<feature type="compositionally biased region" description="Low complexity" evidence="1">
    <location>
        <begin position="357"/>
        <end position="387"/>
    </location>
</feature>
<evidence type="ECO:0000256" key="1">
    <source>
        <dbReference type="SAM" id="MobiDB-lite"/>
    </source>
</evidence>
<feature type="compositionally biased region" description="Low complexity" evidence="1">
    <location>
        <begin position="273"/>
        <end position="319"/>
    </location>
</feature>
<evidence type="ECO:0000259" key="2">
    <source>
        <dbReference type="Pfam" id="PF13873"/>
    </source>
</evidence>
<dbReference type="AlphaFoldDB" id="A0A3Q3J9Q5"/>
<dbReference type="OrthoDB" id="3066195at2759"/>
<dbReference type="Pfam" id="PF13873">
    <property type="entry name" value="Myb_DNA-bind_5"/>
    <property type="match status" value="1"/>
</dbReference>
<protein>
    <recommendedName>
        <fullName evidence="2">Myb/SANT-like DNA-binding domain-containing protein</fullName>
    </recommendedName>
</protein>
<dbReference type="GeneID" id="109963245"/>
<dbReference type="InterPro" id="IPR028002">
    <property type="entry name" value="Myb_DNA-bind_5"/>
</dbReference>
<dbReference type="RefSeq" id="XP_020461265.1">
    <property type="nucleotide sequence ID" value="XM_020605609.1"/>
</dbReference>
<dbReference type="PANTHER" id="PTHR23098:SF3">
    <property type="entry name" value="MYB-RELATED TRANSCRIPTION FACTOR, PARTNER OF PROFILIN"/>
    <property type="match status" value="1"/>
</dbReference>